<dbReference type="EMBL" id="BMEG01000005">
    <property type="protein sequence ID" value="GGD77766.1"/>
    <property type="molecule type" value="Genomic_DNA"/>
</dbReference>
<gene>
    <name evidence="1" type="ORF">GCM10010985_35360</name>
</gene>
<reference evidence="2" key="1">
    <citation type="journal article" date="2019" name="Int. J. Syst. Evol. Microbiol.">
        <title>The Global Catalogue of Microorganisms (GCM) 10K type strain sequencing project: providing services to taxonomists for standard genome sequencing and annotation.</title>
        <authorList>
            <consortium name="The Broad Institute Genomics Platform"/>
            <consortium name="The Broad Institute Genome Sequencing Center for Infectious Disease"/>
            <person name="Wu L."/>
            <person name="Ma J."/>
        </authorList>
    </citation>
    <scope>NUCLEOTIDE SEQUENCE [LARGE SCALE GENOMIC DNA]</scope>
    <source>
        <strain evidence="2">CGMCC 1.11013</strain>
    </source>
</reference>
<protein>
    <recommendedName>
        <fullName evidence="3">Transposase</fullName>
    </recommendedName>
</protein>
<keyword evidence="2" id="KW-1185">Reference proteome</keyword>
<accession>A0ABQ1RUF3</accession>
<evidence type="ECO:0000313" key="2">
    <source>
        <dbReference type="Proteomes" id="UP000597138"/>
    </source>
</evidence>
<dbReference type="Proteomes" id="UP000597138">
    <property type="component" value="Unassembled WGS sequence"/>
</dbReference>
<organism evidence="1 2">
    <name type="scientific">Caballeronia grimmiae</name>
    <dbReference type="NCBI Taxonomy" id="1071679"/>
    <lineage>
        <taxon>Bacteria</taxon>
        <taxon>Pseudomonadati</taxon>
        <taxon>Pseudomonadota</taxon>
        <taxon>Betaproteobacteria</taxon>
        <taxon>Burkholderiales</taxon>
        <taxon>Burkholderiaceae</taxon>
        <taxon>Caballeronia</taxon>
    </lineage>
</organism>
<sequence length="62" mass="7229">MAGTYVRAIPRQTWDWGKRCPIDPTIKNKSRLEIKKPVVATEPRVSSMKKSEYLAVYILMIY</sequence>
<evidence type="ECO:0008006" key="3">
    <source>
        <dbReference type="Google" id="ProtNLM"/>
    </source>
</evidence>
<comment type="caution">
    <text evidence="1">The sequence shown here is derived from an EMBL/GenBank/DDBJ whole genome shotgun (WGS) entry which is preliminary data.</text>
</comment>
<proteinExistence type="predicted"/>
<evidence type="ECO:0000313" key="1">
    <source>
        <dbReference type="EMBL" id="GGD77766.1"/>
    </source>
</evidence>
<name>A0ABQ1RUF3_9BURK</name>